<dbReference type="AlphaFoldDB" id="A0A5M8FQ23"/>
<proteinExistence type="inferred from homology"/>
<dbReference type="OrthoDB" id="9775735at2"/>
<dbReference type="Proteomes" id="UP000322981">
    <property type="component" value="Unassembled WGS sequence"/>
</dbReference>
<keyword evidence="5 8" id="KW-0812">Transmembrane</keyword>
<feature type="transmembrane region" description="Helical" evidence="8">
    <location>
        <begin position="192"/>
        <end position="218"/>
    </location>
</feature>
<comment type="caution">
    <text evidence="9">The sequence shown here is derived from an EMBL/GenBank/DDBJ whole genome shotgun (WGS) entry which is preliminary data.</text>
</comment>
<keyword evidence="4" id="KW-1003">Cell membrane</keyword>
<feature type="transmembrane region" description="Helical" evidence="8">
    <location>
        <begin position="330"/>
        <end position="349"/>
    </location>
</feature>
<feature type="transmembrane region" description="Helical" evidence="8">
    <location>
        <begin position="409"/>
        <end position="428"/>
    </location>
</feature>
<dbReference type="NCBIfam" id="TIGR00842">
    <property type="entry name" value="bcct"/>
    <property type="match status" value="1"/>
</dbReference>
<evidence type="ECO:0000256" key="3">
    <source>
        <dbReference type="ARBA" id="ARBA00022448"/>
    </source>
</evidence>
<comment type="similarity">
    <text evidence="2">Belongs to the BCCT transporter (TC 2.A.15) family.</text>
</comment>
<evidence type="ECO:0000256" key="8">
    <source>
        <dbReference type="SAM" id="Phobius"/>
    </source>
</evidence>
<feature type="transmembrane region" description="Helical" evidence="8">
    <location>
        <begin position="61"/>
        <end position="80"/>
    </location>
</feature>
<dbReference type="Pfam" id="PF02028">
    <property type="entry name" value="BCCT"/>
    <property type="match status" value="1"/>
</dbReference>
<comment type="subcellular location">
    <subcellularLocation>
        <location evidence="1">Cell membrane</location>
        <topology evidence="1">Multi-pass membrane protein</topology>
    </subcellularLocation>
</comment>
<dbReference type="PANTHER" id="PTHR30047">
    <property type="entry name" value="HIGH-AFFINITY CHOLINE TRANSPORT PROTEIN-RELATED"/>
    <property type="match status" value="1"/>
</dbReference>
<dbReference type="InterPro" id="IPR018093">
    <property type="entry name" value="BCCT_CS"/>
</dbReference>
<name>A0A5M8FQ23_9GAMM</name>
<sequence>MQDNNDQLAEQPGWLRLDVHPWVFFISAGIIVLFVVLTIFFENRVDNLFTLVQTRVSTYAGWFFVGTMNVILIYVISLLLGRFGDIRLGGEGAKPEFSTLGWFAMLFSAGMGIGLLFYGVAEPMFHYVASPLAEPGTPEAARVAMDLTFLHWGLHPWAIYALVGLSLGFFAFNKGLPLSIRSVFYPLLGERIYGPIGNVIDIMATVATMFGVATSLGLGVQQVNAGLSHLLDFIPQNAVVQLGLIAAITALATWSVVRGLDAGIKRLSQLNVIIAAALMFFVLLLGPSLFILNAFIENIGIYLQHLPSLSTWNETYDDADWQNGWTVFYWGWWIAWSPFVGMFIARVSYGRTIREFVKGVLLVPTLITFMWMTTFGDTALHIEMLGDGGLAKAVQENIPVSLFVMLESLPWSAVTSVIAIVVIVTFFVTSSDSGSLVIDIITAGGNTEPPVIQRVFWAVTEGAVAAALLLGGGLVALQTAAISTGLPFAIILLGMCWSLHLGLVHYKTGQGFELSLQDYEGPEFRTHATRKMPTFGRRQFWMRGR</sequence>
<reference evidence="9 10" key="1">
    <citation type="submission" date="2019-09" db="EMBL/GenBank/DDBJ databases">
        <title>Whole-genome sequence of the purple sulfur bacterium Thiohalocapsa marina DSM 19078.</title>
        <authorList>
            <person name="Kyndt J.A."/>
            <person name="Meyer T.E."/>
        </authorList>
    </citation>
    <scope>NUCLEOTIDE SEQUENCE [LARGE SCALE GENOMIC DNA]</scope>
    <source>
        <strain evidence="9 10">DSM 19078</strain>
    </source>
</reference>
<keyword evidence="10" id="KW-1185">Reference proteome</keyword>
<feature type="transmembrane region" description="Helical" evidence="8">
    <location>
        <begin position="486"/>
        <end position="506"/>
    </location>
</feature>
<evidence type="ECO:0000313" key="9">
    <source>
        <dbReference type="EMBL" id="KAA6184545.1"/>
    </source>
</evidence>
<dbReference type="InterPro" id="IPR000060">
    <property type="entry name" value="BCCT_transptr"/>
</dbReference>
<dbReference type="EMBL" id="VWXX01000018">
    <property type="protein sequence ID" value="KAA6184545.1"/>
    <property type="molecule type" value="Genomic_DNA"/>
</dbReference>
<evidence type="ECO:0000313" key="10">
    <source>
        <dbReference type="Proteomes" id="UP000322981"/>
    </source>
</evidence>
<feature type="transmembrane region" description="Helical" evidence="8">
    <location>
        <begin position="100"/>
        <end position="121"/>
    </location>
</feature>
<keyword evidence="7 8" id="KW-0472">Membrane</keyword>
<feature type="transmembrane region" description="Helical" evidence="8">
    <location>
        <begin position="238"/>
        <end position="260"/>
    </location>
</feature>
<evidence type="ECO:0000256" key="1">
    <source>
        <dbReference type="ARBA" id="ARBA00004651"/>
    </source>
</evidence>
<dbReference type="PROSITE" id="PS01303">
    <property type="entry name" value="BCCT"/>
    <property type="match status" value="1"/>
</dbReference>
<organism evidence="9 10">
    <name type="scientific">Thiohalocapsa marina</name>
    <dbReference type="NCBI Taxonomy" id="424902"/>
    <lineage>
        <taxon>Bacteria</taxon>
        <taxon>Pseudomonadati</taxon>
        <taxon>Pseudomonadota</taxon>
        <taxon>Gammaproteobacteria</taxon>
        <taxon>Chromatiales</taxon>
        <taxon>Chromatiaceae</taxon>
        <taxon>Thiohalocapsa</taxon>
    </lineage>
</organism>
<feature type="transmembrane region" description="Helical" evidence="8">
    <location>
        <begin position="21"/>
        <end position="41"/>
    </location>
</feature>
<accession>A0A5M8FQ23</accession>
<feature type="transmembrane region" description="Helical" evidence="8">
    <location>
        <begin position="154"/>
        <end position="172"/>
    </location>
</feature>
<feature type="transmembrane region" description="Helical" evidence="8">
    <location>
        <begin position="356"/>
        <end position="375"/>
    </location>
</feature>
<feature type="transmembrane region" description="Helical" evidence="8">
    <location>
        <begin position="455"/>
        <end position="480"/>
    </location>
</feature>
<evidence type="ECO:0000256" key="7">
    <source>
        <dbReference type="ARBA" id="ARBA00023136"/>
    </source>
</evidence>
<evidence type="ECO:0000256" key="6">
    <source>
        <dbReference type="ARBA" id="ARBA00022989"/>
    </source>
</evidence>
<protein>
    <submittedName>
        <fullName evidence="9">BCCT family transporter</fullName>
    </submittedName>
</protein>
<evidence type="ECO:0000256" key="5">
    <source>
        <dbReference type="ARBA" id="ARBA00022692"/>
    </source>
</evidence>
<feature type="transmembrane region" description="Helical" evidence="8">
    <location>
        <begin position="272"/>
        <end position="296"/>
    </location>
</feature>
<keyword evidence="6 8" id="KW-1133">Transmembrane helix</keyword>
<dbReference type="PANTHER" id="PTHR30047:SF7">
    <property type="entry name" value="HIGH-AFFINITY CHOLINE TRANSPORT PROTEIN"/>
    <property type="match status" value="1"/>
</dbReference>
<evidence type="ECO:0000256" key="2">
    <source>
        <dbReference type="ARBA" id="ARBA00005658"/>
    </source>
</evidence>
<dbReference type="GO" id="GO:0022857">
    <property type="term" value="F:transmembrane transporter activity"/>
    <property type="evidence" value="ECO:0007669"/>
    <property type="project" value="InterPro"/>
</dbReference>
<dbReference type="RefSeq" id="WP_150093644.1">
    <property type="nucleotide sequence ID" value="NZ_JBFUOH010000092.1"/>
</dbReference>
<keyword evidence="3" id="KW-0813">Transport</keyword>
<dbReference type="GO" id="GO:0005886">
    <property type="term" value="C:plasma membrane"/>
    <property type="evidence" value="ECO:0007669"/>
    <property type="project" value="UniProtKB-SubCell"/>
</dbReference>
<evidence type="ECO:0000256" key="4">
    <source>
        <dbReference type="ARBA" id="ARBA00022475"/>
    </source>
</evidence>
<gene>
    <name evidence="9" type="ORF">F2Q65_11935</name>
</gene>